<sequence length="143" mass="15448">MPESVFLMLSAAVRNCTSPFSIHGWPDILIGDFHPFTVLVPHWNFALKPSILAPSLGSEIASCVCELRIPSHNIFLPSSTLELPPLAVPATPLSPSQTLFHLAALASPLAAFSTFSLVAIPKPFGLLLGSPWFPSCQRLFPFL</sequence>
<accession>A0A292Q316</accession>
<protein>
    <submittedName>
        <fullName evidence="1">Uncharacterized protein</fullName>
    </submittedName>
</protein>
<reference evidence="1" key="1">
    <citation type="submission" date="2015-10" db="EMBL/GenBank/DDBJ databases">
        <authorList>
            <person name="Regsiter A."/>
            <person name="william w."/>
        </authorList>
    </citation>
    <scope>NUCLEOTIDE SEQUENCE</scope>
    <source>
        <strain evidence="1">Montdore</strain>
    </source>
</reference>
<evidence type="ECO:0000313" key="2">
    <source>
        <dbReference type="Proteomes" id="UP001412239"/>
    </source>
</evidence>
<evidence type="ECO:0000313" key="1">
    <source>
        <dbReference type="EMBL" id="CUS14179.1"/>
    </source>
</evidence>
<dbReference type="AlphaFoldDB" id="A0A292Q316"/>
<gene>
    <name evidence="1" type="ORF">GSTUAT00001692001</name>
</gene>
<dbReference type="EMBL" id="LN890961">
    <property type="protein sequence ID" value="CUS14179.1"/>
    <property type="molecule type" value="Genomic_DNA"/>
</dbReference>
<dbReference type="Proteomes" id="UP001412239">
    <property type="component" value="Unassembled WGS sequence"/>
</dbReference>
<proteinExistence type="predicted"/>
<keyword evidence="2" id="KW-1185">Reference proteome</keyword>
<organism evidence="1 2">
    <name type="scientific">Tuber aestivum</name>
    <name type="common">summer truffle</name>
    <dbReference type="NCBI Taxonomy" id="59557"/>
    <lineage>
        <taxon>Eukaryota</taxon>
        <taxon>Fungi</taxon>
        <taxon>Dikarya</taxon>
        <taxon>Ascomycota</taxon>
        <taxon>Pezizomycotina</taxon>
        <taxon>Pezizomycetes</taxon>
        <taxon>Pezizales</taxon>
        <taxon>Tuberaceae</taxon>
        <taxon>Tuber</taxon>
    </lineage>
</organism>
<name>A0A292Q316_9PEZI</name>